<keyword evidence="3" id="KW-1185">Reference proteome</keyword>
<dbReference type="OrthoDB" id="445826at2759"/>
<evidence type="ECO:0008006" key="4">
    <source>
        <dbReference type="Google" id="ProtNLM"/>
    </source>
</evidence>
<dbReference type="HOGENOM" id="CLU_118269_2_2_1"/>
<dbReference type="EMBL" id="KB311801">
    <property type="protein sequence ID" value="ELT88563.1"/>
    <property type="molecule type" value="Genomic_DNA"/>
</dbReference>
<evidence type="ECO:0000313" key="1">
    <source>
        <dbReference type="EMBL" id="ELT88563.1"/>
    </source>
</evidence>
<protein>
    <recommendedName>
        <fullName evidence="4">Reverse transcriptase domain-containing protein</fullName>
    </recommendedName>
</protein>
<organism evidence="1">
    <name type="scientific">Capitella teleta</name>
    <name type="common">Polychaete worm</name>
    <dbReference type="NCBI Taxonomy" id="283909"/>
    <lineage>
        <taxon>Eukaryota</taxon>
        <taxon>Metazoa</taxon>
        <taxon>Spiralia</taxon>
        <taxon>Lophotrochozoa</taxon>
        <taxon>Annelida</taxon>
        <taxon>Polychaeta</taxon>
        <taxon>Sedentaria</taxon>
        <taxon>Scolecida</taxon>
        <taxon>Capitellidae</taxon>
        <taxon>Capitella</taxon>
    </lineage>
</organism>
<feature type="non-terminal residue" evidence="1">
    <location>
        <position position="1"/>
    </location>
</feature>
<dbReference type="Proteomes" id="UP000014760">
    <property type="component" value="Unassembled WGS sequence"/>
</dbReference>
<feature type="non-terminal residue" evidence="1">
    <location>
        <position position="100"/>
    </location>
</feature>
<reference evidence="2" key="3">
    <citation type="submission" date="2015-06" db="UniProtKB">
        <authorList>
            <consortium name="EnsemblMetazoa"/>
        </authorList>
    </citation>
    <scope>IDENTIFICATION</scope>
</reference>
<dbReference type="PANTHER" id="PTHR33395:SF22">
    <property type="entry name" value="REVERSE TRANSCRIPTASE DOMAIN-CONTAINING PROTEIN"/>
    <property type="match status" value="1"/>
</dbReference>
<evidence type="ECO:0000313" key="3">
    <source>
        <dbReference type="Proteomes" id="UP000014760"/>
    </source>
</evidence>
<gene>
    <name evidence="1" type="ORF">CAPTEDRAFT_67292</name>
</gene>
<dbReference type="PANTHER" id="PTHR33395">
    <property type="entry name" value="TRANSCRIPTASE, PUTATIVE-RELATED-RELATED"/>
    <property type="match status" value="1"/>
</dbReference>
<dbReference type="EMBL" id="AMQN01003434">
    <property type="status" value="NOT_ANNOTATED_CDS"/>
    <property type="molecule type" value="Genomic_DNA"/>
</dbReference>
<reference evidence="3" key="1">
    <citation type="submission" date="2012-12" db="EMBL/GenBank/DDBJ databases">
        <authorList>
            <person name="Hellsten U."/>
            <person name="Grimwood J."/>
            <person name="Chapman J.A."/>
            <person name="Shapiro H."/>
            <person name="Aerts A."/>
            <person name="Otillar R.P."/>
            <person name="Terry A.Y."/>
            <person name="Boore J.L."/>
            <person name="Simakov O."/>
            <person name="Marletaz F."/>
            <person name="Cho S.-J."/>
            <person name="Edsinger-Gonzales E."/>
            <person name="Havlak P."/>
            <person name="Kuo D.-H."/>
            <person name="Larsson T."/>
            <person name="Lv J."/>
            <person name="Arendt D."/>
            <person name="Savage R."/>
            <person name="Osoegawa K."/>
            <person name="de Jong P."/>
            <person name="Lindberg D.R."/>
            <person name="Seaver E.C."/>
            <person name="Weisblat D.A."/>
            <person name="Putnam N.H."/>
            <person name="Grigoriev I.V."/>
            <person name="Rokhsar D.S."/>
        </authorList>
    </citation>
    <scope>NUCLEOTIDE SEQUENCE</scope>
    <source>
        <strain evidence="3">I ESC-2004</strain>
    </source>
</reference>
<evidence type="ECO:0000313" key="2">
    <source>
        <dbReference type="EnsemblMetazoa" id="CapteP67292"/>
    </source>
</evidence>
<dbReference type="AlphaFoldDB" id="R7T5T2"/>
<sequence length="100" mass="11231">APGPDGIPSSVPKDTADPFTPIWTHIINLSLSQGVFPIELKIAQIKPLYKNGSRTSVNNYHSISLLPSFSKILEKCMASSLLDFVSEHNIFYKYQFEFRS</sequence>
<reference evidence="1 3" key="2">
    <citation type="journal article" date="2013" name="Nature">
        <title>Insights into bilaterian evolution from three spiralian genomes.</title>
        <authorList>
            <person name="Simakov O."/>
            <person name="Marletaz F."/>
            <person name="Cho S.J."/>
            <person name="Edsinger-Gonzales E."/>
            <person name="Havlak P."/>
            <person name="Hellsten U."/>
            <person name="Kuo D.H."/>
            <person name="Larsson T."/>
            <person name="Lv J."/>
            <person name="Arendt D."/>
            <person name="Savage R."/>
            <person name="Osoegawa K."/>
            <person name="de Jong P."/>
            <person name="Grimwood J."/>
            <person name="Chapman J.A."/>
            <person name="Shapiro H."/>
            <person name="Aerts A."/>
            <person name="Otillar R.P."/>
            <person name="Terry A.Y."/>
            <person name="Boore J.L."/>
            <person name="Grigoriev I.V."/>
            <person name="Lindberg D.R."/>
            <person name="Seaver E.C."/>
            <person name="Weisblat D.A."/>
            <person name="Putnam N.H."/>
            <person name="Rokhsar D.S."/>
        </authorList>
    </citation>
    <scope>NUCLEOTIDE SEQUENCE</scope>
    <source>
        <strain evidence="1 3">I ESC-2004</strain>
    </source>
</reference>
<dbReference type="EnsemblMetazoa" id="CapteT67292">
    <property type="protein sequence ID" value="CapteP67292"/>
    <property type="gene ID" value="CapteG67292"/>
</dbReference>
<name>R7T5T2_CAPTE</name>
<dbReference type="STRING" id="283909.R7T5T2"/>
<proteinExistence type="predicted"/>
<accession>R7T5T2</accession>